<evidence type="ECO:0000256" key="1">
    <source>
        <dbReference type="ARBA" id="ARBA00004651"/>
    </source>
</evidence>
<keyword evidence="4" id="KW-0378">Hydrolase</keyword>
<dbReference type="Proteomes" id="UP001564657">
    <property type="component" value="Unassembled WGS sequence"/>
</dbReference>
<organism evidence="9 10">
    <name type="scientific">Clostridium moutaii</name>
    <dbReference type="NCBI Taxonomy" id="3240932"/>
    <lineage>
        <taxon>Bacteria</taxon>
        <taxon>Bacillati</taxon>
        <taxon>Bacillota</taxon>
        <taxon>Clostridia</taxon>
        <taxon>Eubacteriales</taxon>
        <taxon>Clostridiaceae</taxon>
        <taxon>Clostridium</taxon>
    </lineage>
</organism>
<feature type="transmembrane region" description="Helical" evidence="7">
    <location>
        <begin position="154"/>
        <end position="173"/>
    </location>
</feature>
<dbReference type="CDD" id="cd03392">
    <property type="entry name" value="PAP2_like_2"/>
    <property type="match status" value="1"/>
</dbReference>
<accession>A0ABV4BS31</accession>
<evidence type="ECO:0000256" key="6">
    <source>
        <dbReference type="ARBA" id="ARBA00023136"/>
    </source>
</evidence>
<dbReference type="Gene3D" id="1.20.144.10">
    <property type="entry name" value="Phosphatidic acid phosphatase type 2/haloperoxidase"/>
    <property type="match status" value="1"/>
</dbReference>
<keyword evidence="5 7" id="KW-1133">Transmembrane helix</keyword>
<evidence type="ECO:0000256" key="7">
    <source>
        <dbReference type="SAM" id="Phobius"/>
    </source>
</evidence>
<dbReference type="PANTHER" id="PTHR14969:SF62">
    <property type="entry name" value="DECAPRENYLPHOSPHORYL-5-PHOSPHORIBOSE PHOSPHATASE RV3807C-RELATED"/>
    <property type="match status" value="1"/>
</dbReference>
<dbReference type="InterPro" id="IPR036938">
    <property type="entry name" value="PAP2/HPO_sf"/>
</dbReference>
<evidence type="ECO:0000259" key="8">
    <source>
        <dbReference type="SMART" id="SM00014"/>
    </source>
</evidence>
<feature type="transmembrane region" description="Helical" evidence="7">
    <location>
        <begin position="129"/>
        <end position="147"/>
    </location>
</feature>
<keyword evidence="10" id="KW-1185">Reference proteome</keyword>
<feature type="transmembrane region" description="Helical" evidence="7">
    <location>
        <begin position="27"/>
        <end position="49"/>
    </location>
</feature>
<dbReference type="InterPro" id="IPR000326">
    <property type="entry name" value="PAP2/HPO"/>
</dbReference>
<sequence>MTVLVRKFDVFIMLFINKYLRNKYLDIFMCIMTKLGNMGAVWIAIAIYSLMDKQYRYEGKVVLSTLIISTIIGEGVLKNLIKRSRPFDAEKNVKLLITKPISYSFPSGHALSSFAVAGVLSVYFAKYELIFIGLAFFIAISRIYLCVHYTTDVIGGIAIGLICSKFILVVLNFK</sequence>
<dbReference type="SUPFAM" id="SSF48317">
    <property type="entry name" value="Acid phosphatase/Vanadium-dependent haloperoxidase"/>
    <property type="match status" value="1"/>
</dbReference>
<dbReference type="SMART" id="SM00014">
    <property type="entry name" value="acidPPc"/>
    <property type="match status" value="1"/>
</dbReference>
<keyword evidence="3 7" id="KW-0812">Transmembrane</keyword>
<evidence type="ECO:0000256" key="4">
    <source>
        <dbReference type="ARBA" id="ARBA00022801"/>
    </source>
</evidence>
<feature type="transmembrane region" description="Helical" evidence="7">
    <location>
        <begin position="61"/>
        <end position="81"/>
    </location>
</feature>
<feature type="domain" description="Phosphatidic acid phosphatase type 2/haloperoxidase" evidence="8">
    <location>
        <begin position="58"/>
        <end position="168"/>
    </location>
</feature>
<gene>
    <name evidence="9" type="ORF">AB8U03_14095</name>
</gene>
<evidence type="ECO:0000256" key="2">
    <source>
        <dbReference type="ARBA" id="ARBA00022475"/>
    </source>
</evidence>
<protein>
    <submittedName>
        <fullName evidence="9">Phosphatase PAP2 family protein</fullName>
    </submittedName>
</protein>
<dbReference type="EMBL" id="JBGEWD010000016">
    <property type="protein sequence ID" value="MEY8001308.1"/>
    <property type="molecule type" value="Genomic_DNA"/>
</dbReference>
<keyword evidence="6 7" id="KW-0472">Membrane</keyword>
<evidence type="ECO:0000313" key="9">
    <source>
        <dbReference type="EMBL" id="MEY8001308.1"/>
    </source>
</evidence>
<comment type="subcellular location">
    <subcellularLocation>
        <location evidence="1">Cell membrane</location>
        <topology evidence="1">Multi-pass membrane protein</topology>
    </subcellularLocation>
</comment>
<dbReference type="Pfam" id="PF01569">
    <property type="entry name" value="PAP2"/>
    <property type="match status" value="1"/>
</dbReference>
<evidence type="ECO:0000313" key="10">
    <source>
        <dbReference type="Proteomes" id="UP001564657"/>
    </source>
</evidence>
<dbReference type="PANTHER" id="PTHR14969">
    <property type="entry name" value="SPHINGOSINE-1-PHOSPHATE PHOSPHOHYDROLASE"/>
    <property type="match status" value="1"/>
</dbReference>
<proteinExistence type="predicted"/>
<dbReference type="RefSeq" id="WP_369705205.1">
    <property type="nucleotide sequence ID" value="NZ_JBGEWD010000016.1"/>
</dbReference>
<evidence type="ECO:0000256" key="5">
    <source>
        <dbReference type="ARBA" id="ARBA00022989"/>
    </source>
</evidence>
<reference evidence="9 10" key="1">
    <citation type="submission" date="2024-08" db="EMBL/GenBank/DDBJ databases">
        <title>Clostridium lapicellarii sp. nov., and Clostridium renhuaiense sp. nov., two species isolated from the mud in a fermentation cellar used for producing sauce-flavour Chinese liquors.</title>
        <authorList>
            <person name="Yang F."/>
            <person name="Wang H."/>
            <person name="Chen L.Q."/>
            <person name="Zhou N."/>
            <person name="Lu J.J."/>
            <person name="Pu X.X."/>
            <person name="Wan B."/>
            <person name="Wang L."/>
            <person name="Liu S.J."/>
        </authorList>
    </citation>
    <scope>NUCLEOTIDE SEQUENCE [LARGE SCALE GENOMIC DNA]</scope>
    <source>
        <strain evidence="9 10">MT-5</strain>
    </source>
</reference>
<evidence type="ECO:0000256" key="3">
    <source>
        <dbReference type="ARBA" id="ARBA00022692"/>
    </source>
</evidence>
<feature type="transmembrane region" description="Helical" evidence="7">
    <location>
        <begin position="101"/>
        <end position="123"/>
    </location>
</feature>
<name>A0ABV4BS31_9CLOT</name>
<comment type="caution">
    <text evidence="9">The sequence shown here is derived from an EMBL/GenBank/DDBJ whole genome shotgun (WGS) entry which is preliminary data.</text>
</comment>
<keyword evidence="2" id="KW-1003">Cell membrane</keyword>